<evidence type="ECO:0000256" key="1">
    <source>
        <dbReference type="SAM" id="MobiDB-lite"/>
    </source>
</evidence>
<gene>
    <name evidence="2" type="ORF">COU13_00610</name>
</gene>
<sequence length="69" mass="7570">MGEQRHYLLNDGRKVCSECLPFINGHDKNKIMDLATGEYLSEPRVAPSYPTLNPGSQNEPGHGFPGGVK</sequence>
<name>A0A2H0UL41_9BACT</name>
<proteinExistence type="predicted"/>
<evidence type="ECO:0000313" key="2">
    <source>
        <dbReference type="EMBL" id="PIR86495.1"/>
    </source>
</evidence>
<accession>A0A2H0UL41</accession>
<feature type="region of interest" description="Disordered" evidence="1">
    <location>
        <begin position="44"/>
        <end position="69"/>
    </location>
</feature>
<comment type="caution">
    <text evidence="2">The sequence shown here is derived from an EMBL/GenBank/DDBJ whole genome shotgun (WGS) entry which is preliminary data.</text>
</comment>
<dbReference type="EMBL" id="PFBF01000010">
    <property type="protein sequence ID" value="PIR86495.1"/>
    <property type="molecule type" value="Genomic_DNA"/>
</dbReference>
<dbReference type="AlphaFoldDB" id="A0A2H0UL41"/>
<protein>
    <submittedName>
        <fullName evidence="2">Uncharacterized protein</fullName>
    </submittedName>
</protein>
<feature type="compositionally biased region" description="Polar residues" evidence="1">
    <location>
        <begin position="50"/>
        <end position="59"/>
    </location>
</feature>
<organism evidence="2 3">
    <name type="scientific">Candidatus Kaiserbacteria bacterium CG10_big_fil_rev_8_21_14_0_10_43_70</name>
    <dbReference type="NCBI Taxonomy" id="1974605"/>
    <lineage>
        <taxon>Bacteria</taxon>
        <taxon>Candidatus Kaiseribacteriota</taxon>
    </lineage>
</organism>
<reference evidence="3" key="1">
    <citation type="submission" date="2017-09" db="EMBL/GenBank/DDBJ databases">
        <title>Depth-based differentiation of microbial function through sediment-hosted aquifers and enrichment of novel symbionts in the deep terrestrial subsurface.</title>
        <authorList>
            <person name="Probst A.J."/>
            <person name="Ladd B."/>
            <person name="Jarett J.K."/>
            <person name="Geller-Mcgrath D.E."/>
            <person name="Sieber C.M.K."/>
            <person name="Emerson J.B."/>
            <person name="Anantharaman K."/>
            <person name="Thomas B.C."/>
            <person name="Malmstrom R."/>
            <person name="Stieglmeier M."/>
            <person name="Klingl A."/>
            <person name="Woyke T."/>
            <person name="Ryan C.M."/>
            <person name="Banfield J.F."/>
        </authorList>
    </citation>
    <scope>NUCLEOTIDE SEQUENCE [LARGE SCALE GENOMIC DNA]</scope>
</reference>
<dbReference type="Proteomes" id="UP000230706">
    <property type="component" value="Unassembled WGS sequence"/>
</dbReference>
<evidence type="ECO:0000313" key="3">
    <source>
        <dbReference type="Proteomes" id="UP000230706"/>
    </source>
</evidence>